<evidence type="ECO:0000313" key="2">
    <source>
        <dbReference type="EMBL" id="KAH8986905.1"/>
    </source>
</evidence>
<dbReference type="PANTHER" id="PTHR36576:SF1">
    <property type="entry name" value="UPF0654 PROTEIN C11D3.01C-RELATED"/>
    <property type="match status" value="1"/>
</dbReference>
<feature type="compositionally biased region" description="Basic and acidic residues" evidence="1">
    <location>
        <begin position="77"/>
        <end position="93"/>
    </location>
</feature>
<sequence>MSESQNRVVGGHKAAMHNPNVSVEAKEHSRQVVEEIQGSGAVQDDYSTKTSRTTGGKEESRVIGGYKAALKNPNVSEEAKERAQQILEDKDAM</sequence>
<dbReference type="AlphaFoldDB" id="A0AAD4LAR4"/>
<organism evidence="2 3">
    <name type="scientific">Lactarius akahatsu</name>
    <dbReference type="NCBI Taxonomy" id="416441"/>
    <lineage>
        <taxon>Eukaryota</taxon>
        <taxon>Fungi</taxon>
        <taxon>Dikarya</taxon>
        <taxon>Basidiomycota</taxon>
        <taxon>Agaricomycotina</taxon>
        <taxon>Agaricomycetes</taxon>
        <taxon>Russulales</taxon>
        <taxon>Russulaceae</taxon>
        <taxon>Lactarius</taxon>
    </lineage>
</organism>
<comment type="caution">
    <text evidence="2">The sequence shown here is derived from an EMBL/GenBank/DDBJ whole genome shotgun (WGS) entry which is preliminary data.</text>
</comment>
<feature type="region of interest" description="Disordered" evidence="1">
    <location>
        <begin position="1"/>
        <end position="20"/>
    </location>
</feature>
<dbReference type="PANTHER" id="PTHR36576">
    <property type="entry name" value="UPF0654 PROTEIN C11D3.01C-RELATED"/>
    <property type="match status" value="1"/>
</dbReference>
<name>A0AAD4LAR4_9AGAM</name>
<protein>
    <submittedName>
        <fullName evidence="2">Conidiation protein 6-domain-containing protein</fullName>
    </submittedName>
</protein>
<accession>A0AAD4LAR4</accession>
<dbReference type="EMBL" id="JAKELL010000051">
    <property type="protein sequence ID" value="KAH8986905.1"/>
    <property type="molecule type" value="Genomic_DNA"/>
</dbReference>
<feature type="region of interest" description="Disordered" evidence="1">
    <location>
        <begin position="36"/>
        <end position="93"/>
    </location>
</feature>
<evidence type="ECO:0000313" key="3">
    <source>
        <dbReference type="Proteomes" id="UP001201163"/>
    </source>
</evidence>
<dbReference type="InterPro" id="IPR018824">
    <property type="entry name" value="Conidiation-specific_6"/>
</dbReference>
<dbReference type="Proteomes" id="UP001201163">
    <property type="component" value="Unassembled WGS sequence"/>
</dbReference>
<reference evidence="2" key="1">
    <citation type="submission" date="2022-01" db="EMBL/GenBank/DDBJ databases">
        <title>Comparative genomics reveals a dynamic genome evolution in the ectomycorrhizal milk-cap (Lactarius) mushrooms.</title>
        <authorList>
            <consortium name="DOE Joint Genome Institute"/>
            <person name="Lebreton A."/>
            <person name="Tang N."/>
            <person name="Kuo A."/>
            <person name="LaButti K."/>
            <person name="Drula E."/>
            <person name="Barry K."/>
            <person name="Clum A."/>
            <person name="Lipzen A."/>
            <person name="Mousain D."/>
            <person name="Ng V."/>
            <person name="Wang R."/>
            <person name="Wang X."/>
            <person name="Dai Y."/>
            <person name="Henrissat B."/>
            <person name="Grigoriev I.V."/>
            <person name="Guerin-Laguette A."/>
            <person name="Yu F."/>
            <person name="Martin F.M."/>
        </authorList>
    </citation>
    <scope>NUCLEOTIDE SEQUENCE</scope>
    <source>
        <strain evidence="2">QP</strain>
    </source>
</reference>
<gene>
    <name evidence="2" type="ORF">EDB92DRAFT_1801679</name>
</gene>
<keyword evidence="3" id="KW-1185">Reference proteome</keyword>
<evidence type="ECO:0000256" key="1">
    <source>
        <dbReference type="SAM" id="MobiDB-lite"/>
    </source>
</evidence>
<dbReference type="Pfam" id="PF10346">
    <property type="entry name" value="Con-6"/>
    <property type="match status" value="2"/>
</dbReference>
<proteinExistence type="predicted"/>
<dbReference type="InterPro" id="IPR052670">
    <property type="entry name" value="UPF0654_domain"/>
</dbReference>
<dbReference type="GO" id="GO:0005737">
    <property type="term" value="C:cytoplasm"/>
    <property type="evidence" value="ECO:0007669"/>
    <property type="project" value="TreeGrafter"/>
</dbReference>